<proteinExistence type="predicted"/>
<dbReference type="InterPro" id="IPR002293">
    <property type="entry name" value="AA/rel_permease1"/>
</dbReference>
<dbReference type="InterPro" id="IPR050367">
    <property type="entry name" value="APC_superfamily"/>
</dbReference>
<accession>A0A420ELQ5</accession>
<comment type="subcellular location">
    <subcellularLocation>
        <location evidence="1">Cell membrane</location>
        <topology evidence="1">Multi-pass membrane protein</topology>
    </subcellularLocation>
</comment>
<evidence type="ECO:0000313" key="8">
    <source>
        <dbReference type="Proteomes" id="UP000285744"/>
    </source>
</evidence>
<comment type="caution">
    <text evidence="7">The sequence shown here is derived from an EMBL/GenBank/DDBJ whole genome shotgun (WGS) entry which is preliminary data.</text>
</comment>
<dbReference type="PANTHER" id="PTHR42770:SF13">
    <property type="entry name" value="L-METHIONINE_BRANCHED-CHAIN AMINO ACID EXPORTER YJEH"/>
    <property type="match status" value="1"/>
</dbReference>
<feature type="transmembrane region" description="Helical" evidence="6">
    <location>
        <begin position="80"/>
        <end position="105"/>
    </location>
</feature>
<evidence type="ECO:0000256" key="2">
    <source>
        <dbReference type="ARBA" id="ARBA00022475"/>
    </source>
</evidence>
<feature type="transmembrane region" description="Helical" evidence="6">
    <location>
        <begin position="175"/>
        <end position="195"/>
    </location>
</feature>
<evidence type="ECO:0000256" key="5">
    <source>
        <dbReference type="ARBA" id="ARBA00023136"/>
    </source>
</evidence>
<dbReference type="RefSeq" id="WP_120332209.1">
    <property type="nucleotide sequence ID" value="NZ_RAQQ01000053.1"/>
</dbReference>
<feature type="transmembrane region" description="Helical" evidence="6">
    <location>
        <begin position="39"/>
        <end position="59"/>
    </location>
</feature>
<feature type="transmembrane region" description="Helical" evidence="6">
    <location>
        <begin position="343"/>
        <end position="363"/>
    </location>
</feature>
<evidence type="ECO:0000256" key="6">
    <source>
        <dbReference type="SAM" id="Phobius"/>
    </source>
</evidence>
<dbReference type="OrthoDB" id="9117841at2"/>
<evidence type="ECO:0000256" key="4">
    <source>
        <dbReference type="ARBA" id="ARBA00022989"/>
    </source>
</evidence>
<evidence type="ECO:0000256" key="1">
    <source>
        <dbReference type="ARBA" id="ARBA00004651"/>
    </source>
</evidence>
<dbReference type="Pfam" id="PF13520">
    <property type="entry name" value="AA_permease_2"/>
    <property type="match status" value="1"/>
</dbReference>
<feature type="transmembrane region" description="Helical" evidence="6">
    <location>
        <begin position="144"/>
        <end position="163"/>
    </location>
</feature>
<organism evidence="7 8">
    <name type="scientific">Micromonospora globbae</name>
    <dbReference type="NCBI Taxonomy" id="1894969"/>
    <lineage>
        <taxon>Bacteria</taxon>
        <taxon>Bacillati</taxon>
        <taxon>Actinomycetota</taxon>
        <taxon>Actinomycetes</taxon>
        <taxon>Micromonosporales</taxon>
        <taxon>Micromonosporaceae</taxon>
        <taxon>Micromonospora</taxon>
    </lineage>
</organism>
<dbReference type="Gene3D" id="1.20.1740.10">
    <property type="entry name" value="Amino acid/polyamine transporter I"/>
    <property type="match status" value="1"/>
</dbReference>
<feature type="transmembrane region" description="Helical" evidence="6">
    <location>
        <begin position="260"/>
        <end position="286"/>
    </location>
</feature>
<dbReference type="AlphaFoldDB" id="A0A420ELQ5"/>
<feature type="transmembrane region" description="Helical" evidence="6">
    <location>
        <begin position="375"/>
        <end position="401"/>
    </location>
</feature>
<keyword evidence="3 6" id="KW-0812">Transmembrane</keyword>
<protein>
    <submittedName>
        <fullName evidence="7">APC family permease</fullName>
    </submittedName>
</protein>
<name>A0A420ELQ5_9ACTN</name>
<feature type="transmembrane region" description="Helical" evidence="6">
    <location>
        <begin position="117"/>
        <end position="137"/>
    </location>
</feature>
<keyword evidence="2" id="KW-1003">Cell membrane</keyword>
<dbReference type="PIRSF" id="PIRSF006060">
    <property type="entry name" value="AA_transporter"/>
    <property type="match status" value="1"/>
</dbReference>
<dbReference type="EMBL" id="RAQQ01000053">
    <property type="protein sequence ID" value="RKF21580.1"/>
    <property type="molecule type" value="Genomic_DNA"/>
</dbReference>
<feature type="transmembrane region" description="Helical" evidence="6">
    <location>
        <begin position="216"/>
        <end position="240"/>
    </location>
</feature>
<dbReference type="GO" id="GO:0022857">
    <property type="term" value="F:transmembrane transporter activity"/>
    <property type="evidence" value="ECO:0007669"/>
    <property type="project" value="InterPro"/>
</dbReference>
<dbReference type="Proteomes" id="UP000285744">
    <property type="component" value="Unassembled WGS sequence"/>
</dbReference>
<keyword evidence="5 6" id="KW-0472">Membrane</keyword>
<dbReference type="GO" id="GO:0005886">
    <property type="term" value="C:plasma membrane"/>
    <property type="evidence" value="ECO:0007669"/>
    <property type="project" value="UniProtKB-SubCell"/>
</dbReference>
<reference evidence="7 8" key="1">
    <citation type="journal article" date="2018" name="Int. J. Syst. Evol. Microbiol.">
        <title>Micromonospora globbae sp. nov., an endophytic actinomycete isolated from roots of Globba winitii C. H. Wright.</title>
        <authorList>
            <person name="Kuncharoen N."/>
            <person name="Pittayakhajonwut P."/>
            <person name="Tanasupawat S."/>
        </authorList>
    </citation>
    <scope>NUCLEOTIDE SEQUENCE [LARGE SCALE GENOMIC DNA]</scope>
    <source>
        <strain evidence="7 8">WPS1-2</strain>
    </source>
</reference>
<sequence length="441" mass="43394">MSGGIGAARGTALCVGAVLGPGVLVLPAVAVRAAGPASLLAWAALLGVSTLVATSFAALGARYPNVGGVSAFTRRAFGDGAAAVVGCWLFAAVPAGVVAGAVVGARYITTALQAPPAAVAGTVVALLTVVYAANLVGLHLSARVQLVLTGAVVALLIAVVAVAGPRVDPDRITPFAPHGMAGIGSAAAVLFTSICGWEATANLSAEFTHPRLVRRVAGASLAVIVVLYTGLAVCTVGVLGDQAGDTPVPLMRLLAPADQPWAAGAVAVAAMLLTVAASVTFVAAGARTGVALARHRVLPAGLAATSGGQPRRSVAVQAGAATIVAVAAAAAPRLITVETLMRLFAALLVCVTLIGLAAAVRLLPEPRQRASAAVAALAVAAVAALSGPFLLAPAAVAAAILMRRRRTSTPPAVRPPAADAAGQDGVSKLLPYPTAMLARLR</sequence>
<dbReference type="PANTHER" id="PTHR42770">
    <property type="entry name" value="AMINO ACID TRANSPORTER-RELATED"/>
    <property type="match status" value="1"/>
</dbReference>
<keyword evidence="4 6" id="KW-1133">Transmembrane helix</keyword>
<evidence type="ECO:0000313" key="7">
    <source>
        <dbReference type="EMBL" id="RKF21580.1"/>
    </source>
</evidence>
<feature type="transmembrane region" description="Helical" evidence="6">
    <location>
        <begin position="12"/>
        <end position="33"/>
    </location>
</feature>
<gene>
    <name evidence="7" type="ORF">D7I43_31520</name>
</gene>
<evidence type="ECO:0000256" key="3">
    <source>
        <dbReference type="ARBA" id="ARBA00022692"/>
    </source>
</evidence>